<dbReference type="PROSITE" id="PS50112">
    <property type="entry name" value="PAS"/>
    <property type="match status" value="1"/>
</dbReference>
<dbReference type="SUPFAM" id="SSF55785">
    <property type="entry name" value="PYP-like sensor domain (PAS domain)"/>
    <property type="match status" value="1"/>
</dbReference>
<dbReference type="InterPro" id="IPR036890">
    <property type="entry name" value="HATPase_C_sf"/>
</dbReference>
<reference evidence="10 11" key="1">
    <citation type="journal article" date="2013" name="Stand. Genomic Sci.">
        <title>Genome sequence of the reddish-pigmented Rubellimicrobium thermophilum type strain (DSM 16684(T)), a member of the Roseobacter clade.</title>
        <authorList>
            <person name="Fiebig A."/>
            <person name="Riedel T."/>
            <person name="Gronow S."/>
            <person name="Petersen J."/>
            <person name="Klenk H.P."/>
            <person name="Goker M."/>
        </authorList>
    </citation>
    <scope>NUCLEOTIDE SEQUENCE [LARGE SCALE GENOMIC DNA]</scope>
    <source>
        <strain evidence="10 11">DSM 16684</strain>
    </source>
</reference>
<keyword evidence="11" id="KW-1185">Reference proteome</keyword>
<dbReference type="PROSITE" id="PS50109">
    <property type="entry name" value="HIS_KIN"/>
    <property type="match status" value="1"/>
</dbReference>
<dbReference type="InterPro" id="IPR003661">
    <property type="entry name" value="HisK_dim/P_dom"/>
</dbReference>
<dbReference type="NCBIfam" id="TIGR00229">
    <property type="entry name" value="sensory_box"/>
    <property type="match status" value="1"/>
</dbReference>
<dbReference type="Proteomes" id="UP000015346">
    <property type="component" value="Unassembled WGS sequence"/>
</dbReference>
<comment type="catalytic activity">
    <reaction evidence="1">
        <text>ATP + protein L-histidine = ADP + protein N-phospho-L-histidine.</text>
        <dbReference type="EC" id="2.7.13.3"/>
    </reaction>
</comment>
<dbReference type="Gene3D" id="3.40.50.2300">
    <property type="match status" value="2"/>
</dbReference>
<evidence type="ECO:0000313" key="10">
    <source>
        <dbReference type="EMBL" id="EPX82790.1"/>
    </source>
</evidence>
<accession>S9RXM9</accession>
<dbReference type="OrthoDB" id="9796100at2"/>
<dbReference type="InterPro" id="IPR001789">
    <property type="entry name" value="Sig_transdc_resp-reg_receiver"/>
</dbReference>
<comment type="caution">
    <text evidence="10">The sequence shown here is derived from an EMBL/GenBank/DDBJ whole genome shotgun (WGS) entry which is preliminary data.</text>
</comment>
<feature type="coiled-coil region" evidence="5">
    <location>
        <begin position="117"/>
        <end position="153"/>
    </location>
</feature>
<dbReference type="STRING" id="1123069.ruthe_03252"/>
<feature type="modified residue" description="4-aspartylphosphate" evidence="4">
    <location>
        <position position="574"/>
    </location>
</feature>
<dbReference type="EC" id="2.7.13.3" evidence="2"/>
<dbReference type="CDD" id="cd00156">
    <property type="entry name" value="REC"/>
    <property type="match status" value="1"/>
</dbReference>
<feature type="modified residue" description="4-aspartylphosphate" evidence="4">
    <location>
        <position position="56"/>
    </location>
</feature>
<proteinExistence type="predicted"/>
<dbReference type="InterPro" id="IPR035965">
    <property type="entry name" value="PAS-like_dom_sf"/>
</dbReference>
<dbReference type="EMBL" id="AOLV01000039">
    <property type="protein sequence ID" value="EPX82790.1"/>
    <property type="molecule type" value="Genomic_DNA"/>
</dbReference>
<keyword evidence="10" id="KW-0808">Transferase</keyword>
<feature type="domain" description="Histidine kinase" evidence="7">
    <location>
        <begin position="286"/>
        <end position="504"/>
    </location>
</feature>
<dbReference type="HOGENOM" id="CLU_000445_114_51_5"/>
<dbReference type="Pfam" id="PF00512">
    <property type="entry name" value="HisKA"/>
    <property type="match status" value="1"/>
</dbReference>
<dbReference type="Pfam" id="PF00072">
    <property type="entry name" value="Response_reg"/>
    <property type="match status" value="2"/>
</dbReference>
<dbReference type="PROSITE" id="PS50110">
    <property type="entry name" value="RESPONSE_REGULATORY"/>
    <property type="match status" value="2"/>
</dbReference>
<dbReference type="InterPro" id="IPR004358">
    <property type="entry name" value="Sig_transdc_His_kin-like_C"/>
</dbReference>
<dbReference type="InterPro" id="IPR013656">
    <property type="entry name" value="PAS_4"/>
</dbReference>
<dbReference type="SMART" id="SM00091">
    <property type="entry name" value="PAS"/>
    <property type="match status" value="1"/>
</dbReference>
<organism evidence="10 11">
    <name type="scientific">Rubellimicrobium thermophilum DSM 16684</name>
    <dbReference type="NCBI Taxonomy" id="1123069"/>
    <lineage>
        <taxon>Bacteria</taxon>
        <taxon>Pseudomonadati</taxon>
        <taxon>Pseudomonadota</taxon>
        <taxon>Alphaproteobacteria</taxon>
        <taxon>Rhodobacterales</taxon>
        <taxon>Roseobacteraceae</taxon>
        <taxon>Rubellimicrobium</taxon>
    </lineage>
</organism>
<protein>
    <recommendedName>
        <fullName evidence="2">histidine kinase</fullName>
        <ecNumber evidence="2">2.7.13.3</ecNumber>
    </recommendedName>
</protein>
<evidence type="ECO:0000256" key="6">
    <source>
        <dbReference type="SAM" id="MobiDB-lite"/>
    </source>
</evidence>
<gene>
    <name evidence="10" type="ORF">ruthe_03252</name>
</gene>
<dbReference type="Pfam" id="PF02518">
    <property type="entry name" value="HATPase_c"/>
    <property type="match status" value="1"/>
</dbReference>
<dbReference type="Pfam" id="PF08448">
    <property type="entry name" value="PAS_4"/>
    <property type="match status" value="1"/>
</dbReference>
<evidence type="ECO:0000259" key="7">
    <source>
        <dbReference type="PROSITE" id="PS50109"/>
    </source>
</evidence>
<dbReference type="SMART" id="SM00448">
    <property type="entry name" value="REC"/>
    <property type="match status" value="2"/>
</dbReference>
<evidence type="ECO:0000259" key="9">
    <source>
        <dbReference type="PROSITE" id="PS50112"/>
    </source>
</evidence>
<dbReference type="PRINTS" id="PR00344">
    <property type="entry name" value="BCTRLSENSOR"/>
</dbReference>
<evidence type="ECO:0000256" key="5">
    <source>
        <dbReference type="SAM" id="Coils"/>
    </source>
</evidence>
<name>S9RXM9_9RHOB</name>
<dbReference type="InterPro" id="IPR011006">
    <property type="entry name" value="CheY-like_superfamily"/>
</dbReference>
<dbReference type="SUPFAM" id="SSF47384">
    <property type="entry name" value="Homodimeric domain of signal transducing histidine kinase"/>
    <property type="match status" value="1"/>
</dbReference>
<feature type="region of interest" description="Disordered" evidence="6">
    <location>
        <begin position="638"/>
        <end position="658"/>
    </location>
</feature>
<dbReference type="Gene3D" id="3.30.565.10">
    <property type="entry name" value="Histidine kinase-like ATPase, C-terminal domain"/>
    <property type="match status" value="1"/>
</dbReference>
<dbReference type="InterPro" id="IPR036097">
    <property type="entry name" value="HisK_dim/P_sf"/>
</dbReference>
<dbReference type="PANTHER" id="PTHR43065">
    <property type="entry name" value="SENSOR HISTIDINE KINASE"/>
    <property type="match status" value="1"/>
</dbReference>
<feature type="domain" description="Response regulatory" evidence="8">
    <location>
        <begin position="525"/>
        <end position="638"/>
    </location>
</feature>
<sequence>MEGEGPRVLYIDDDPGLVRLVGRTLAARGYAVEHASDPEQGLARIRAGGIAAVALDHHMPGRTGLDVLAMIRALPDPPPVIYVTGSEDSHVAVAALKGGAADYVWKDIEGHFRELLAEALGNALEQARLRREAARAQEEVARLNALLSAQVDERTRERDRLWRLSRDLFAVIGFDGRLRSVNPAAEAILARPLGQIEGEDFRRFVHPDDRPAAEETHARLVQGQAILGFEMRFGRPDGSWRHLAWTAVSEEGLIYGTARDVTDQRALEEQLRQAQRIEALGQLTGGIAHDFNNLLQGVSGSLELIRRRADDPARVRALAEAGLEAASRGARLTAQLLAFSRDQRLEERAVAPDALVEGMQDLLERTLGPLVTVRIRVGAAGVTVISDPTQLEMAILNLAINARDAMPEGGAITIATRLLQIAEDPELPPGDYVDLSVADEGMGMPPEVAARAFEPFFTTKGRGAARGLGLSQVFGIARLGGGTARIETEMGRGTTVRLLLRCCKGAAVSEGPPSPQSGTLGRSATILVVDDDAGVRRLLGEQAALLGAHSELAADGPSALEALRRGRPDLLLVDYAMPGMTGAELVREARRLWPGLPVVFATGYADSQAIEEAAGGSARILRKPFRLSDLAEALRAALEEAPPQGAAQTVPDPQRQPG</sequence>
<evidence type="ECO:0000256" key="3">
    <source>
        <dbReference type="ARBA" id="ARBA00022553"/>
    </source>
</evidence>
<dbReference type="SMART" id="SM00387">
    <property type="entry name" value="HATPase_c"/>
    <property type="match status" value="1"/>
</dbReference>
<dbReference type="CDD" id="cd00082">
    <property type="entry name" value="HisKA"/>
    <property type="match status" value="1"/>
</dbReference>
<evidence type="ECO:0000256" key="4">
    <source>
        <dbReference type="PROSITE-ProRule" id="PRU00169"/>
    </source>
</evidence>
<dbReference type="RefSeq" id="WP_021099305.1">
    <property type="nucleotide sequence ID" value="NZ_KE557325.1"/>
</dbReference>
<dbReference type="PATRIC" id="fig|1123069.3.peg.3224"/>
<dbReference type="SUPFAM" id="SSF55874">
    <property type="entry name" value="ATPase domain of HSP90 chaperone/DNA topoisomerase II/histidine kinase"/>
    <property type="match status" value="1"/>
</dbReference>
<feature type="domain" description="Response regulatory" evidence="8">
    <location>
        <begin position="7"/>
        <end position="121"/>
    </location>
</feature>
<dbReference type="Gene3D" id="1.10.287.130">
    <property type="match status" value="1"/>
</dbReference>
<dbReference type="SMART" id="SM00388">
    <property type="entry name" value="HisKA"/>
    <property type="match status" value="1"/>
</dbReference>
<feature type="domain" description="PAS" evidence="9">
    <location>
        <begin position="175"/>
        <end position="224"/>
    </location>
</feature>
<dbReference type="PANTHER" id="PTHR43065:SF42">
    <property type="entry name" value="TWO-COMPONENT SENSOR PPRA"/>
    <property type="match status" value="1"/>
</dbReference>
<evidence type="ECO:0000256" key="1">
    <source>
        <dbReference type="ARBA" id="ARBA00000085"/>
    </source>
</evidence>
<dbReference type="InterPro" id="IPR000014">
    <property type="entry name" value="PAS"/>
</dbReference>
<keyword evidence="5" id="KW-0175">Coiled coil</keyword>
<evidence type="ECO:0000313" key="11">
    <source>
        <dbReference type="Proteomes" id="UP000015346"/>
    </source>
</evidence>
<dbReference type="AlphaFoldDB" id="S9RXM9"/>
<dbReference type="CDD" id="cd00130">
    <property type="entry name" value="PAS"/>
    <property type="match status" value="1"/>
</dbReference>
<keyword evidence="10" id="KW-0418">Kinase</keyword>
<dbReference type="GO" id="GO:0000155">
    <property type="term" value="F:phosphorelay sensor kinase activity"/>
    <property type="evidence" value="ECO:0007669"/>
    <property type="project" value="InterPro"/>
</dbReference>
<dbReference type="InterPro" id="IPR005467">
    <property type="entry name" value="His_kinase_dom"/>
</dbReference>
<keyword evidence="3 4" id="KW-0597">Phosphoprotein</keyword>
<dbReference type="Gene3D" id="3.30.450.20">
    <property type="entry name" value="PAS domain"/>
    <property type="match status" value="1"/>
</dbReference>
<evidence type="ECO:0000259" key="8">
    <source>
        <dbReference type="PROSITE" id="PS50110"/>
    </source>
</evidence>
<dbReference type="SUPFAM" id="SSF52172">
    <property type="entry name" value="CheY-like"/>
    <property type="match status" value="2"/>
</dbReference>
<dbReference type="InterPro" id="IPR003594">
    <property type="entry name" value="HATPase_dom"/>
</dbReference>
<evidence type="ECO:0000256" key="2">
    <source>
        <dbReference type="ARBA" id="ARBA00012438"/>
    </source>
</evidence>